<feature type="region of interest" description="Disordered" evidence="1">
    <location>
        <begin position="1"/>
        <end position="208"/>
    </location>
</feature>
<evidence type="ECO:0000313" key="3">
    <source>
        <dbReference type="Proteomes" id="UP000266861"/>
    </source>
</evidence>
<organism evidence="2 3">
    <name type="scientific">Diversispora epigaea</name>
    <dbReference type="NCBI Taxonomy" id="1348612"/>
    <lineage>
        <taxon>Eukaryota</taxon>
        <taxon>Fungi</taxon>
        <taxon>Fungi incertae sedis</taxon>
        <taxon>Mucoromycota</taxon>
        <taxon>Glomeromycotina</taxon>
        <taxon>Glomeromycetes</taxon>
        <taxon>Diversisporales</taxon>
        <taxon>Diversisporaceae</taxon>
        <taxon>Diversispora</taxon>
    </lineage>
</organism>
<feature type="compositionally biased region" description="Gly residues" evidence="1">
    <location>
        <begin position="167"/>
        <end position="176"/>
    </location>
</feature>
<name>A0A397JI76_9GLOM</name>
<dbReference type="AlphaFoldDB" id="A0A397JI76"/>
<gene>
    <name evidence="2" type="ORF">Glove_31g18</name>
</gene>
<proteinExistence type="predicted"/>
<accession>A0A397JI76</accession>
<feature type="compositionally biased region" description="Basic and acidic residues" evidence="1">
    <location>
        <begin position="42"/>
        <end position="54"/>
    </location>
</feature>
<comment type="caution">
    <text evidence="2">The sequence shown here is derived from an EMBL/GenBank/DDBJ whole genome shotgun (WGS) entry which is preliminary data.</text>
</comment>
<dbReference type="Proteomes" id="UP000266861">
    <property type="component" value="Unassembled WGS sequence"/>
</dbReference>
<dbReference type="OrthoDB" id="2418340at2759"/>
<evidence type="ECO:0000256" key="1">
    <source>
        <dbReference type="SAM" id="MobiDB-lite"/>
    </source>
</evidence>
<evidence type="ECO:0000313" key="2">
    <source>
        <dbReference type="EMBL" id="RHZ87711.1"/>
    </source>
</evidence>
<sequence>MSKNRVPVDPVNFQPIVEPQSQPLKIEYGQEMSQSSTTISEIKQEEDSKIKIKEEEEEMTGGIEQPPPRTQHWRSQTQYQNNQHQLNQSTQSTQSTQSSSGEPQRQQQQRPLKRKMSYQRRDSWYDRERDQQQDRDSMRGGSRNQDNRRGGGGGQQQSQQSRRSIRGGSGSGGGGNRDWDRGGNSGRERDREREWEYGRPHTDLDRPEEGELIDIDFAWMNKNDAKKQTRFE</sequence>
<feature type="compositionally biased region" description="Basic and acidic residues" evidence="1">
    <location>
        <begin position="119"/>
        <end position="138"/>
    </location>
</feature>
<protein>
    <submittedName>
        <fullName evidence="2">Uncharacterized protein</fullName>
    </submittedName>
</protein>
<feature type="compositionally biased region" description="Basic and acidic residues" evidence="1">
    <location>
        <begin position="177"/>
        <end position="208"/>
    </location>
</feature>
<dbReference type="EMBL" id="PQFF01000029">
    <property type="protein sequence ID" value="RHZ87711.1"/>
    <property type="molecule type" value="Genomic_DNA"/>
</dbReference>
<reference evidence="2 3" key="1">
    <citation type="submission" date="2018-08" db="EMBL/GenBank/DDBJ databases">
        <title>Genome and evolution of the arbuscular mycorrhizal fungus Diversispora epigaea (formerly Glomus versiforme) and its bacterial endosymbionts.</title>
        <authorList>
            <person name="Sun X."/>
            <person name="Fei Z."/>
            <person name="Harrison M."/>
        </authorList>
    </citation>
    <scope>NUCLEOTIDE SEQUENCE [LARGE SCALE GENOMIC DNA]</scope>
    <source>
        <strain evidence="2 3">IT104</strain>
    </source>
</reference>
<feature type="compositionally biased region" description="Low complexity" evidence="1">
    <location>
        <begin position="80"/>
        <end position="110"/>
    </location>
</feature>
<keyword evidence="3" id="KW-1185">Reference proteome</keyword>